<dbReference type="SUPFAM" id="SSF52374">
    <property type="entry name" value="Nucleotidylyl transferase"/>
    <property type="match status" value="1"/>
</dbReference>
<protein>
    <recommendedName>
        <fullName evidence="10">Cysteine--tRNA ligase</fullName>
        <ecNumber evidence="10">6.1.1.16</ecNumber>
    </recommendedName>
    <alternativeName>
        <fullName evidence="10">Cysteinyl-tRNA synthetase</fullName>
        <shortName evidence="10">CysRS</shortName>
    </alternativeName>
</protein>
<evidence type="ECO:0000313" key="12">
    <source>
        <dbReference type="EMBL" id="TBR82401.1"/>
    </source>
</evidence>
<evidence type="ECO:0000256" key="7">
    <source>
        <dbReference type="ARBA" id="ARBA00022840"/>
    </source>
</evidence>
<dbReference type="GO" id="GO:0006423">
    <property type="term" value="P:cysteinyl-tRNA aminoacylation"/>
    <property type="evidence" value="ECO:0007669"/>
    <property type="project" value="UniProtKB-UniRule"/>
</dbReference>
<feature type="binding site" evidence="10">
    <location>
        <position position="27"/>
    </location>
    <ligand>
        <name>Zn(2+)</name>
        <dbReference type="ChEBI" id="CHEBI:29105"/>
    </ligand>
</feature>
<gene>
    <name evidence="10" type="primary">cysS</name>
    <name evidence="12" type="ORF">DU473_00745</name>
</gene>
<feature type="binding site" evidence="10">
    <location>
        <position position="227"/>
    </location>
    <ligand>
        <name>Zn(2+)</name>
        <dbReference type="ChEBI" id="CHEBI:29105"/>
    </ligand>
</feature>
<dbReference type="GO" id="GO:0005829">
    <property type="term" value="C:cytosol"/>
    <property type="evidence" value="ECO:0007669"/>
    <property type="project" value="TreeGrafter"/>
</dbReference>
<dbReference type="InterPro" id="IPR009080">
    <property type="entry name" value="tRNAsynth_Ia_anticodon-bd"/>
</dbReference>
<comment type="catalytic activity">
    <reaction evidence="10">
        <text>tRNA(Cys) + L-cysteine + ATP = L-cysteinyl-tRNA(Cys) + AMP + diphosphate</text>
        <dbReference type="Rhea" id="RHEA:17773"/>
        <dbReference type="Rhea" id="RHEA-COMP:9661"/>
        <dbReference type="Rhea" id="RHEA-COMP:9679"/>
        <dbReference type="ChEBI" id="CHEBI:30616"/>
        <dbReference type="ChEBI" id="CHEBI:33019"/>
        <dbReference type="ChEBI" id="CHEBI:35235"/>
        <dbReference type="ChEBI" id="CHEBI:78442"/>
        <dbReference type="ChEBI" id="CHEBI:78517"/>
        <dbReference type="ChEBI" id="CHEBI:456215"/>
        <dbReference type="EC" id="6.1.1.16"/>
    </reaction>
</comment>
<proteinExistence type="inferred from homology"/>
<comment type="subunit">
    <text evidence="2 10">Monomer.</text>
</comment>
<feature type="short sequence motif" description="'HIGH' region" evidence="10">
    <location>
        <begin position="29"/>
        <end position="39"/>
    </location>
</feature>
<dbReference type="HAMAP" id="MF_00041">
    <property type="entry name" value="Cys_tRNA_synth"/>
    <property type="match status" value="1"/>
</dbReference>
<dbReference type="EC" id="6.1.1.16" evidence="10"/>
<keyword evidence="7 10" id="KW-0067">ATP-binding</keyword>
<feature type="short sequence motif" description="'KMSKS' region" evidence="10">
    <location>
        <begin position="259"/>
        <end position="263"/>
    </location>
</feature>
<evidence type="ECO:0000256" key="8">
    <source>
        <dbReference type="ARBA" id="ARBA00022917"/>
    </source>
</evidence>
<evidence type="ECO:0000256" key="2">
    <source>
        <dbReference type="ARBA" id="ARBA00011245"/>
    </source>
</evidence>
<keyword evidence="13" id="KW-1185">Reference proteome</keyword>
<evidence type="ECO:0000259" key="11">
    <source>
        <dbReference type="Pfam" id="PF01406"/>
    </source>
</evidence>
<dbReference type="InterPro" id="IPR015803">
    <property type="entry name" value="Cys-tRNA-ligase"/>
</dbReference>
<keyword evidence="4 10" id="KW-0479">Metal-binding</keyword>
<feature type="binding site" evidence="10">
    <location>
        <position position="202"/>
    </location>
    <ligand>
        <name>Zn(2+)</name>
        <dbReference type="ChEBI" id="CHEBI:29105"/>
    </ligand>
</feature>
<keyword evidence="8 10" id="KW-0648">Protein biosynthesis</keyword>
<dbReference type="EMBL" id="QPGR01000001">
    <property type="protein sequence ID" value="TBR82401.1"/>
    <property type="molecule type" value="Genomic_DNA"/>
</dbReference>
<feature type="domain" description="tRNA synthetases class I catalytic" evidence="11">
    <location>
        <begin position="16"/>
        <end position="306"/>
    </location>
</feature>
<dbReference type="InterPro" id="IPR032678">
    <property type="entry name" value="tRNA-synt_1_cat_dom"/>
</dbReference>
<comment type="subcellular location">
    <subcellularLocation>
        <location evidence="10">Cytoplasm</location>
    </subcellularLocation>
</comment>
<name>A0A4Q9JXH3_9BACT</name>
<comment type="similarity">
    <text evidence="1 10">Belongs to the class-I aminoacyl-tRNA synthetase family.</text>
</comment>
<organism evidence="12 13">
    <name type="scientific">Campylobacter novaezeelandiae</name>
    <dbReference type="NCBI Taxonomy" id="2267891"/>
    <lineage>
        <taxon>Bacteria</taxon>
        <taxon>Pseudomonadati</taxon>
        <taxon>Campylobacterota</taxon>
        <taxon>Epsilonproteobacteria</taxon>
        <taxon>Campylobacterales</taxon>
        <taxon>Campylobacteraceae</taxon>
        <taxon>Campylobacter</taxon>
    </lineage>
</organism>
<dbReference type="GO" id="GO:0004817">
    <property type="term" value="F:cysteine-tRNA ligase activity"/>
    <property type="evidence" value="ECO:0007669"/>
    <property type="project" value="UniProtKB-UniRule"/>
</dbReference>
<evidence type="ECO:0000256" key="3">
    <source>
        <dbReference type="ARBA" id="ARBA00022598"/>
    </source>
</evidence>
<accession>A0A4Q9JXH3</accession>
<dbReference type="GO" id="GO:0005524">
    <property type="term" value="F:ATP binding"/>
    <property type="evidence" value="ECO:0007669"/>
    <property type="project" value="UniProtKB-UniRule"/>
</dbReference>
<comment type="caution">
    <text evidence="12">The sequence shown here is derived from an EMBL/GenBank/DDBJ whole genome shotgun (WGS) entry which is preliminary data.</text>
</comment>
<keyword evidence="5 10" id="KW-0547">Nucleotide-binding</keyword>
<dbReference type="PRINTS" id="PR00983">
    <property type="entry name" value="TRNASYNTHCYS"/>
</dbReference>
<keyword evidence="3 10" id="KW-0436">Ligase</keyword>
<dbReference type="SUPFAM" id="SSF47323">
    <property type="entry name" value="Anticodon-binding domain of a subclass of class I aminoacyl-tRNA synthetases"/>
    <property type="match status" value="1"/>
</dbReference>
<sequence>MKLVDSISKEKKEFIPKEKGKVNIYLCGPTTYDDAHLGHARSSVCFDLLIRVFKAKGYNLCFVRNYTDIDDKILKKMQEKNQSLEQLSEFYIKSYEEDMRALNVLEPDHKPRATHFIKDMIKLIQKLYNENYAYILEDGVYFDTSKDEKYFSLSKRDIFQNQSRLENEVCKKNESDFVLWKFDEKFYDSPFGKGRPGWHSECIAMIQSIFEDKLDIHAGGIDLLFPHHENEATQCRCAYNYEICNYWLHNGFVKINNEKMSKSLNNSFFIKDALKLFPAEVLRIYLLSTHYRAHFNYSLEDLQMSKKRLDKFYRLKKRIALQKCDNKFENEKFQSKISQEILFVLEDDLNISKALSLLDEFIVNVNLKLDKDGKNKVFKQELSRSLKELCLIFGFGFLDPSEYFQFGVSLEERKFIEEQIFLRNEAKKNKDFVKADEIRANLLKHNIILMDTQNGTLWEKNNAEKNDLN</sequence>
<dbReference type="Gene3D" id="3.40.50.620">
    <property type="entry name" value="HUPs"/>
    <property type="match status" value="1"/>
</dbReference>
<evidence type="ECO:0000256" key="4">
    <source>
        <dbReference type="ARBA" id="ARBA00022723"/>
    </source>
</evidence>
<evidence type="ECO:0000256" key="1">
    <source>
        <dbReference type="ARBA" id="ARBA00005594"/>
    </source>
</evidence>
<dbReference type="InterPro" id="IPR014729">
    <property type="entry name" value="Rossmann-like_a/b/a_fold"/>
</dbReference>
<dbReference type="Pfam" id="PF01406">
    <property type="entry name" value="tRNA-synt_1e"/>
    <property type="match status" value="1"/>
</dbReference>
<evidence type="ECO:0000313" key="13">
    <source>
        <dbReference type="Proteomes" id="UP000292583"/>
    </source>
</evidence>
<evidence type="ECO:0000256" key="10">
    <source>
        <dbReference type="HAMAP-Rule" id="MF_00041"/>
    </source>
</evidence>
<dbReference type="GO" id="GO:0008270">
    <property type="term" value="F:zinc ion binding"/>
    <property type="evidence" value="ECO:0007669"/>
    <property type="project" value="UniProtKB-UniRule"/>
</dbReference>
<dbReference type="NCBIfam" id="TIGR00435">
    <property type="entry name" value="cysS"/>
    <property type="match status" value="1"/>
</dbReference>
<dbReference type="PANTHER" id="PTHR10890">
    <property type="entry name" value="CYSTEINYL-TRNA SYNTHETASE"/>
    <property type="match status" value="1"/>
</dbReference>
<dbReference type="Proteomes" id="UP000292583">
    <property type="component" value="Unassembled WGS sequence"/>
</dbReference>
<dbReference type="RefSeq" id="WP_131163389.1">
    <property type="nucleotide sequence ID" value="NZ_CP076657.1"/>
</dbReference>
<comment type="cofactor">
    <cofactor evidence="10">
        <name>Zn(2+)</name>
        <dbReference type="ChEBI" id="CHEBI:29105"/>
    </cofactor>
    <text evidence="10">Binds 1 zinc ion per subunit.</text>
</comment>
<keyword evidence="9 10" id="KW-0030">Aminoacyl-tRNA synthetase</keyword>
<dbReference type="InterPro" id="IPR024909">
    <property type="entry name" value="Cys-tRNA/MSH_ligase"/>
</dbReference>
<keyword evidence="6 10" id="KW-0862">Zinc</keyword>
<dbReference type="OrthoDB" id="9815130at2"/>
<feature type="binding site" evidence="10">
    <location>
        <position position="262"/>
    </location>
    <ligand>
        <name>ATP</name>
        <dbReference type="ChEBI" id="CHEBI:30616"/>
    </ligand>
</feature>
<evidence type="ECO:0000256" key="5">
    <source>
        <dbReference type="ARBA" id="ARBA00022741"/>
    </source>
</evidence>
<dbReference type="Gene3D" id="1.20.120.1910">
    <property type="entry name" value="Cysteine-tRNA ligase, C-terminal anti-codon recognition domain"/>
    <property type="match status" value="1"/>
</dbReference>
<evidence type="ECO:0000256" key="9">
    <source>
        <dbReference type="ARBA" id="ARBA00023146"/>
    </source>
</evidence>
<dbReference type="PANTHER" id="PTHR10890:SF3">
    <property type="entry name" value="CYSTEINE--TRNA LIGASE, CYTOPLASMIC"/>
    <property type="match status" value="1"/>
</dbReference>
<keyword evidence="10" id="KW-0963">Cytoplasm</keyword>
<dbReference type="AlphaFoldDB" id="A0A4Q9JXH3"/>
<evidence type="ECO:0000256" key="6">
    <source>
        <dbReference type="ARBA" id="ARBA00022833"/>
    </source>
</evidence>
<dbReference type="CDD" id="cd00672">
    <property type="entry name" value="CysRS_core"/>
    <property type="match status" value="1"/>
</dbReference>
<reference evidence="12 13" key="1">
    <citation type="submission" date="2018-07" db="EMBL/GenBank/DDBJ databases">
        <title>Campylobacter zealandensis sp. nov., isolated from birds and water in New Zealand.</title>
        <authorList>
            <person name="Wilkinson D.A."/>
            <person name="Biggs P.J."/>
            <person name="French N.P."/>
            <person name="Midwinter A.C."/>
        </authorList>
    </citation>
    <scope>NUCLEOTIDE SEQUENCE [LARGE SCALE GENOMIC DNA]</scope>
    <source>
        <strain evidence="12 13">B423b</strain>
    </source>
</reference>
<feature type="binding site" evidence="10">
    <location>
        <position position="231"/>
    </location>
    <ligand>
        <name>Zn(2+)</name>
        <dbReference type="ChEBI" id="CHEBI:29105"/>
    </ligand>
</feature>